<comment type="caution">
    <text evidence="1">The sequence shown here is derived from an EMBL/GenBank/DDBJ whole genome shotgun (WGS) entry which is preliminary data.</text>
</comment>
<dbReference type="Proteomes" id="UP001164250">
    <property type="component" value="Chromosome 2"/>
</dbReference>
<keyword evidence="2" id="KW-1185">Reference proteome</keyword>
<evidence type="ECO:0000313" key="1">
    <source>
        <dbReference type="EMBL" id="KAJ0105356.1"/>
    </source>
</evidence>
<dbReference type="EMBL" id="CM047898">
    <property type="protein sequence ID" value="KAJ0105356.1"/>
    <property type="molecule type" value="Genomic_DNA"/>
</dbReference>
<name>A0ACC1BZE7_9ROSI</name>
<accession>A0ACC1BZE7</accession>
<sequence>MECIWFAFVYCSPPCVSYILRKRALYNDMSRYVCCVGYMPCSGKCCESSCTELCLGTEVYGFCLSVPLLCFSWSMFSASWLKHNYGICGYKICLHFFSYSFYFKKENIVASTRFLLQDEFNIQTTRCDNFIIVLP</sequence>
<organism evidence="1 2">
    <name type="scientific">Pistacia atlantica</name>
    <dbReference type="NCBI Taxonomy" id="434234"/>
    <lineage>
        <taxon>Eukaryota</taxon>
        <taxon>Viridiplantae</taxon>
        <taxon>Streptophyta</taxon>
        <taxon>Embryophyta</taxon>
        <taxon>Tracheophyta</taxon>
        <taxon>Spermatophyta</taxon>
        <taxon>Magnoliopsida</taxon>
        <taxon>eudicotyledons</taxon>
        <taxon>Gunneridae</taxon>
        <taxon>Pentapetalae</taxon>
        <taxon>rosids</taxon>
        <taxon>malvids</taxon>
        <taxon>Sapindales</taxon>
        <taxon>Anacardiaceae</taxon>
        <taxon>Pistacia</taxon>
    </lineage>
</organism>
<gene>
    <name evidence="1" type="ORF">Patl1_17685</name>
</gene>
<reference evidence="2" key="1">
    <citation type="journal article" date="2023" name="G3 (Bethesda)">
        <title>Genome assembly and association tests identify interacting loci associated with vigor, precocity, and sex in interspecific pistachio rootstocks.</title>
        <authorList>
            <person name="Palmer W."/>
            <person name="Jacygrad E."/>
            <person name="Sagayaradj S."/>
            <person name="Cavanaugh K."/>
            <person name="Han R."/>
            <person name="Bertier L."/>
            <person name="Beede B."/>
            <person name="Kafkas S."/>
            <person name="Golino D."/>
            <person name="Preece J."/>
            <person name="Michelmore R."/>
        </authorList>
    </citation>
    <scope>NUCLEOTIDE SEQUENCE [LARGE SCALE GENOMIC DNA]</scope>
</reference>
<evidence type="ECO:0000313" key="2">
    <source>
        <dbReference type="Proteomes" id="UP001164250"/>
    </source>
</evidence>
<protein>
    <submittedName>
        <fullName evidence="1">Uncharacterized protein</fullName>
    </submittedName>
</protein>
<proteinExistence type="predicted"/>